<feature type="domain" description="DUF4097" evidence="2">
    <location>
        <begin position="123"/>
        <end position="250"/>
    </location>
</feature>
<dbReference type="Pfam" id="PF13349">
    <property type="entry name" value="DUF4097"/>
    <property type="match status" value="1"/>
</dbReference>
<dbReference type="EMBL" id="FZOF01000001">
    <property type="protein sequence ID" value="SNR81040.1"/>
    <property type="molecule type" value="Genomic_DNA"/>
</dbReference>
<dbReference type="Proteomes" id="UP000198280">
    <property type="component" value="Unassembled WGS sequence"/>
</dbReference>
<reference evidence="3 4" key="1">
    <citation type="submission" date="2017-06" db="EMBL/GenBank/DDBJ databases">
        <authorList>
            <person name="Kim H.J."/>
            <person name="Triplett B.A."/>
        </authorList>
    </citation>
    <scope>NUCLEOTIDE SEQUENCE [LARGE SCALE GENOMIC DNA]</scope>
    <source>
        <strain evidence="3 4">CGMCC 4.1858</strain>
    </source>
</reference>
<name>A0A238ZCM7_9ACTN</name>
<dbReference type="PROSITE" id="PS51257">
    <property type="entry name" value="PROKAR_LIPOPROTEIN"/>
    <property type="match status" value="1"/>
</dbReference>
<protein>
    <submittedName>
        <fullName evidence="3">Putative adhesin</fullName>
    </submittedName>
</protein>
<evidence type="ECO:0000259" key="2">
    <source>
        <dbReference type="Pfam" id="PF13349"/>
    </source>
</evidence>
<sequence length="255" mass="26693">MTKSTRTLRTFAAAAGVVALIGTASACANASDDSEPERKSFALDGSELTIDSSDSKVVVRPADVDEVRVTRWFDGWAVFGDTPKATWSMHGHTLTFRTKCQGAVQNCSVRHEVLVPRGVRLTVVNGDGSVEASGFSTPLKLTTRDGSVVVRDVTGPLRLSSGDGRIDAGGIGSREVSAHTSDGSVKLAFDKVPDLVEATSGDGRVSVALPHENYRVSARSGDGHVSVDVPRDDTSGHVVTVRTGDGSVSVTEAGR</sequence>
<keyword evidence="4" id="KW-1185">Reference proteome</keyword>
<evidence type="ECO:0000256" key="1">
    <source>
        <dbReference type="SAM" id="SignalP"/>
    </source>
</evidence>
<organism evidence="3 4">
    <name type="scientific">Actinacidiphila glaucinigra</name>
    <dbReference type="NCBI Taxonomy" id="235986"/>
    <lineage>
        <taxon>Bacteria</taxon>
        <taxon>Bacillati</taxon>
        <taxon>Actinomycetota</taxon>
        <taxon>Actinomycetes</taxon>
        <taxon>Kitasatosporales</taxon>
        <taxon>Streptomycetaceae</taxon>
        <taxon>Actinacidiphila</taxon>
    </lineage>
</organism>
<feature type="chain" id="PRO_5013303127" evidence="1">
    <location>
        <begin position="31"/>
        <end position="255"/>
    </location>
</feature>
<evidence type="ECO:0000313" key="4">
    <source>
        <dbReference type="Proteomes" id="UP000198280"/>
    </source>
</evidence>
<feature type="signal peptide" evidence="1">
    <location>
        <begin position="1"/>
        <end position="30"/>
    </location>
</feature>
<accession>A0A238ZCM7</accession>
<dbReference type="Gene3D" id="2.160.20.120">
    <property type="match status" value="1"/>
</dbReference>
<dbReference type="OrthoDB" id="5243271at2"/>
<proteinExistence type="predicted"/>
<gene>
    <name evidence="3" type="ORF">SAMN05216252_101169</name>
</gene>
<evidence type="ECO:0000313" key="3">
    <source>
        <dbReference type="EMBL" id="SNR81040.1"/>
    </source>
</evidence>
<dbReference type="AlphaFoldDB" id="A0A238ZCM7"/>
<dbReference type="InterPro" id="IPR025164">
    <property type="entry name" value="Toastrack_DUF4097"/>
</dbReference>
<keyword evidence="1" id="KW-0732">Signal</keyword>
<dbReference type="RefSeq" id="WP_089221625.1">
    <property type="nucleotide sequence ID" value="NZ_FZOF01000001.1"/>
</dbReference>